<evidence type="ECO:0000313" key="1">
    <source>
        <dbReference type="EMBL" id="KAK7501373.1"/>
    </source>
</evidence>
<accession>A0ABD0LQ56</accession>
<proteinExistence type="predicted"/>
<dbReference type="AlphaFoldDB" id="A0ABD0LQ56"/>
<name>A0ABD0LQ56_9CAEN</name>
<organism evidence="1 2">
    <name type="scientific">Batillaria attramentaria</name>
    <dbReference type="NCBI Taxonomy" id="370345"/>
    <lineage>
        <taxon>Eukaryota</taxon>
        <taxon>Metazoa</taxon>
        <taxon>Spiralia</taxon>
        <taxon>Lophotrochozoa</taxon>
        <taxon>Mollusca</taxon>
        <taxon>Gastropoda</taxon>
        <taxon>Caenogastropoda</taxon>
        <taxon>Sorbeoconcha</taxon>
        <taxon>Cerithioidea</taxon>
        <taxon>Batillariidae</taxon>
        <taxon>Batillaria</taxon>
    </lineage>
</organism>
<dbReference type="Proteomes" id="UP001519460">
    <property type="component" value="Unassembled WGS sequence"/>
</dbReference>
<dbReference type="EMBL" id="JACVVK020000032">
    <property type="protein sequence ID" value="KAK7501373.1"/>
    <property type="molecule type" value="Genomic_DNA"/>
</dbReference>
<gene>
    <name evidence="1" type="ORF">BaRGS_00007498</name>
</gene>
<evidence type="ECO:0000313" key="2">
    <source>
        <dbReference type="Proteomes" id="UP001519460"/>
    </source>
</evidence>
<reference evidence="1 2" key="1">
    <citation type="journal article" date="2023" name="Sci. Data">
        <title>Genome assembly of the Korean intertidal mud-creeper Batillaria attramentaria.</title>
        <authorList>
            <person name="Patra A.K."/>
            <person name="Ho P.T."/>
            <person name="Jun S."/>
            <person name="Lee S.J."/>
            <person name="Kim Y."/>
            <person name="Won Y.J."/>
        </authorList>
    </citation>
    <scope>NUCLEOTIDE SEQUENCE [LARGE SCALE GENOMIC DNA]</scope>
    <source>
        <strain evidence="1">Wonlab-2016</strain>
    </source>
</reference>
<comment type="caution">
    <text evidence="1">The sequence shown here is derived from an EMBL/GenBank/DDBJ whole genome shotgun (WGS) entry which is preliminary data.</text>
</comment>
<keyword evidence="2" id="KW-1185">Reference proteome</keyword>
<sequence length="86" mass="10056">MNGSWKEVSNDSRKLNTLRLLQVQRVTRPNWPWMLRLILTSPSTSVWTSVPSHRTWISPEMIPTPADVLNLKSNARRTTTTTRRKR</sequence>
<protein>
    <submittedName>
        <fullName evidence="1">Uncharacterized protein</fullName>
    </submittedName>
</protein>